<dbReference type="Pfam" id="PF04932">
    <property type="entry name" value="Wzy_C"/>
    <property type="match status" value="1"/>
</dbReference>
<feature type="transmembrane region" description="Helical" evidence="5">
    <location>
        <begin position="128"/>
        <end position="147"/>
    </location>
</feature>
<dbReference type="GO" id="GO:0016020">
    <property type="term" value="C:membrane"/>
    <property type="evidence" value="ECO:0007669"/>
    <property type="project" value="UniProtKB-SubCell"/>
</dbReference>
<feature type="transmembrane region" description="Helical" evidence="5">
    <location>
        <begin position="12"/>
        <end position="38"/>
    </location>
</feature>
<evidence type="ECO:0000256" key="2">
    <source>
        <dbReference type="ARBA" id="ARBA00022692"/>
    </source>
</evidence>
<dbReference type="AlphaFoldDB" id="A0A561PQM0"/>
<feature type="transmembrane region" description="Helical" evidence="5">
    <location>
        <begin position="76"/>
        <end position="96"/>
    </location>
</feature>
<feature type="transmembrane region" description="Helical" evidence="5">
    <location>
        <begin position="102"/>
        <end position="121"/>
    </location>
</feature>
<feature type="transmembrane region" description="Helical" evidence="5">
    <location>
        <begin position="451"/>
        <end position="469"/>
    </location>
</feature>
<keyword evidence="3 5" id="KW-1133">Transmembrane helix</keyword>
<reference evidence="7 8" key="1">
    <citation type="submission" date="2019-06" db="EMBL/GenBank/DDBJ databases">
        <title>Sorghum-associated microbial communities from plants grown in Nebraska, USA.</title>
        <authorList>
            <person name="Schachtman D."/>
        </authorList>
    </citation>
    <scope>NUCLEOTIDE SEQUENCE [LARGE SCALE GENOMIC DNA]</scope>
    <source>
        <strain evidence="7 8">1209</strain>
    </source>
</reference>
<feature type="transmembrane region" description="Helical" evidence="5">
    <location>
        <begin position="267"/>
        <end position="288"/>
    </location>
</feature>
<keyword evidence="4 5" id="KW-0472">Membrane</keyword>
<feature type="transmembrane region" description="Helical" evidence="5">
    <location>
        <begin position="236"/>
        <end position="255"/>
    </location>
</feature>
<name>A0A561PQM0_9BACT</name>
<dbReference type="Gene3D" id="1.25.40.10">
    <property type="entry name" value="Tetratricopeptide repeat domain"/>
    <property type="match status" value="1"/>
</dbReference>
<dbReference type="SUPFAM" id="SSF48452">
    <property type="entry name" value="TPR-like"/>
    <property type="match status" value="1"/>
</dbReference>
<dbReference type="InterPro" id="IPR011990">
    <property type="entry name" value="TPR-like_helical_dom_sf"/>
</dbReference>
<evidence type="ECO:0000256" key="1">
    <source>
        <dbReference type="ARBA" id="ARBA00004141"/>
    </source>
</evidence>
<feature type="transmembrane region" description="Helical" evidence="5">
    <location>
        <begin position="361"/>
        <end position="381"/>
    </location>
</feature>
<keyword evidence="7" id="KW-0436">Ligase</keyword>
<accession>A0A561PQM0</accession>
<comment type="caution">
    <text evidence="7">The sequence shown here is derived from an EMBL/GenBank/DDBJ whole genome shotgun (WGS) entry which is preliminary data.</text>
</comment>
<dbReference type="InterPro" id="IPR051533">
    <property type="entry name" value="WaaL-like"/>
</dbReference>
<dbReference type="RefSeq" id="WP_145670413.1">
    <property type="nucleotide sequence ID" value="NZ_VIWO01000004.1"/>
</dbReference>
<feature type="transmembrane region" description="Helical" evidence="5">
    <location>
        <begin position="402"/>
        <end position="431"/>
    </location>
</feature>
<proteinExistence type="predicted"/>
<evidence type="ECO:0000313" key="8">
    <source>
        <dbReference type="Proteomes" id="UP000320811"/>
    </source>
</evidence>
<feature type="domain" description="O-antigen ligase-related" evidence="6">
    <location>
        <begin position="222"/>
        <end position="374"/>
    </location>
</feature>
<evidence type="ECO:0000256" key="4">
    <source>
        <dbReference type="ARBA" id="ARBA00023136"/>
    </source>
</evidence>
<feature type="transmembrane region" description="Helical" evidence="5">
    <location>
        <begin position="211"/>
        <end position="230"/>
    </location>
</feature>
<dbReference type="Proteomes" id="UP000320811">
    <property type="component" value="Unassembled WGS sequence"/>
</dbReference>
<comment type="subcellular location">
    <subcellularLocation>
        <location evidence="1">Membrane</location>
        <topology evidence="1">Multi-pass membrane protein</topology>
    </subcellularLocation>
</comment>
<organism evidence="7 8">
    <name type="scientific">Chitinophaga polysaccharea</name>
    <dbReference type="NCBI Taxonomy" id="1293035"/>
    <lineage>
        <taxon>Bacteria</taxon>
        <taxon>Pseudomonadati</taxon>
        <taxon>Bacteroidota</taxon>
        <taxon>Chitinophagia</taxon>
        <taxon>Chitinophagales</taxon>
        <taxon>Chitinophagaceae</taxon>
        <taxon>Chitinophaga</taxon>
    </lineage>
</organism>
<evidence type="ECO:0000259" key="6">
    <source>
        <dbReference type="Pfam" id="PF04932"/>
    </source>
</evidence>
<keyword evidence="2 5" id="KW-0812">Transmembrane</keyword>
<dbReference type="EMBL" id="VIWO01000004">
    <property type="protein sequence ID" value="TWF40410.1"/>
    <property type="molecule type" value="Genomic_DNA"/>
</dbReference>
<dbReference type="OrthoDB" id="634905at2"/>
<sequence>MFIQLKKIAIKSIAYLPGLFILFSLTTAFYCALFTYRFAFNFDLDNNDQYFAAFTVITGWLLYLLFFSIHAFKSAISCYQFIMLLISNIFILLLSYSSCYSLANEYFTCIAIISLLFIIVLTAKLRVLHVIICGLSVAFLWQLYLAFDQMDKFECNITPLNIEGSLQNTGVYCCYLVSNLPFLYYVLFNFKTGILSKRKDSTTAWIQSASKAARILIFSACLGFSAFIIWRSESRTAIIAMATLLFFFLAMNNNIQVRKRFYKLPRPVVLSLAFVLLGGLGYAIHYLFHLKRLSASGRVMKLYIAGGHLSDNPLLGTGIGRFTWHYPQWQASYFASHPNPPQDFYFSASESFILFNEYMQIMETVGLTGFAGFIIIMILFFKTKSTRNQPLLNATKLTVIAILACGFTSYPFHVNILLLLIFFCFALAAVLDENFRTRLPYLYVLKTIRPLAGKIVLCLTLFIAALGSYNSFEQWKAKMQWDKLRNQGLADVEERKGYEQLYEAFKYNGKFLTEYGMFLMKDSASSQEAVTILEEAKRYVISSINMEALGRSYKKAGNYKMAIENYRWLSNYIPSRFTTKMELLKLYDQVKDTENAQKIARTILTMPVKIPSYEVVRIKKEAGNMLRKYETRGVN</sequence>
<dbReference type="GO" id="GO:0016874">
    <property type="term" value="F:ligase activity"/>
    <property type="evidence" value="ECO:0007669"/>
    <property type="project" value="UniProtKB-KW"/>
</dbReference>
<dbReference type="PANTHER" id="PTHR37422:SF13">
    <property type="entry name" value="LIPOPOLYSACCHARIDE BIOSYNTHESIS PROTEIN PA4999-RELATED"/>
    <property type="match status" value="1"/>
</dbReference>
<evidence type="ECO:0000256" key="5">
    <source>
        <dbReference type="SAM" id="Phobius"/>
    </source>
</evidence>
<gene>
    <name evidence="7" type="ORF">FHW36_10492</name>
</gene>
<evidence type="ECO:0000313" key="7">
    <source>
        <dbReference type="EMBL" id="TWF40410.1"/>
    </source>
</evidence>
<keyword evidence="8" id="KW-1185">Reference proteome</keyword>
<feature type="transmembrane region" description="Helical" evidence="5">
    <location>
        <begin position="50"/>
        <end position="69"/>
    </location>
</feature>
<protein>
    <submittedName>
        <fullName evidence="7">O-antigen ligase-like membrane protein</fullName>
    </submittedName>
</protein>
<evidence type="ECO:0000256" key="3">
    <source>
        <dbReference type="ARBA" id="ARBA00022989"/>
    </source>
</evidence>
<dbReference type="PANTHER" id="PTHR37422">
    <property type="entry name" value="TEICHURONIC ACID BIOSYNTHESIS PROTEIN TUAE"/>
    <property type="match status" value="1"/>
</dbReference>
<dbReference type="InterPro" id="IPR007016">
    <property type="entry name" value="O-antigen_ligase-rel_domated"/>
</dbReference>
<feature type="transmembrane region" description="Helical" evidence="5">
    <location>
        <begin position="169"/>
        <end position="190"/>
    </location>
</feature>